<evidence type="ECO:0000313" key="7">
    <source>
        <dbReference type="Proteomes" id="UP001597120"/>
    </source>
</evidence>
<dbReference type="Proteomes" id="UP001597120">
    <property type="component" value="Unassembled WGS sequence"/>
</dbReference>
<dbReference type="EMBL" id="JBHTIU010000027">
    <property type="protein sequence ID" value="MFD0869081.1"/>
    <property type="molecule type" value="Genomic_DNA"/>
</dbReference>
<keyword evidence="2" id="KW-0479">Metal-binding</keyword>
<accession>A0ABW3D7X9</accession>
<dbReference type="InterPro" id="IPR006879">
    <property type="entry name" value="YdjC-like"/>
</dbReference>
<dbReference type="PANTHER" id="PTHR31609">
    <property type="entry name" value="YDJC DEACETYLASE FAMILY MEMBER"/>
    <property type="match status" value="1"/>
</dbReference>
<dbReference type="Pfam" id="PF04794">
    <property type="entry name" value="YdjC"/>
    <property type="match status" value="1"/>
</dbReference>
<dbReference type="PANTHER" id="PTHR31609:SF1">
    <property type="entry name" value="CARBOHYDRATE DEACETYLASE"/>
    <property type="match status" value="1"/>
</dbReference>
<keyword evidence="7" id="KW-1185">Reference proteome</keyword>
<evidence type="ECO:0000256" key="1">
    <source>
        <dbReference type="ARBA" id="ARBA00001946"/>
    </source>
</evidence>
<keyword evidence="5" id="KW-0119">Carbohydrate metabolism</keyword>
<dbReference type="InterPro" id="IPR011330">
    <property type="entry name" value="Glyco_hydro/deAcase_b/a-brl"/>
</dbReference>
<dbReference type="RefSeq" id="WP_144932617.1">
    <property type="nucleotide sequence ID" value="NZ_JBHTIU010000027.1"/>
</dbReference>
<dbReference type="Gene3D" id="3.20.20.370">
    <property type="entry name" value="Glycoside hydrolase/deacetylase"/>
    <property type="match status" value="1"/>
</dbReference>
<organism evidence="6 7">
    <name type="scientific">Paenibacillus residui</name>
    <dbReference type="NCBI Taxonomy" id="629724"/>
    <lineage>
        <taxon>Bacteria</taxon>
        <taxon>Bacillati</taxon>
        <taxon>Bacillota</taxon>
        <taxon>Bacilli</taxon>
        <taxon>Bacillales</taxon>
        <taxon>Paenibacillaceae</taxon>
        <taxon>Paenibacillus</taxon>
    </lineage>
</organism>
<proteinExistence type="predicted"/>
<comment type="caution">
    <text evidence="6">The sequence shown here is derived from an EMBL/GenBank/DDBJ whole genome shotgun (WGS) entry which is preliminary data.</text>
</comment>
<dbReference type="SUPFAM" id="SSF88713">
    <property type="entry name" value="Glycoside hydrolase/deacetylase"/>
    <property type="match status" value="1"/>
</dbReference>
<dbReference type="CDD" id="cd10802">
    <property type="entry name" value="YdjC_TTHB029_like"/>
    <property type="match status" value="1"/>
</dbReference>
<keyword evidence="4" id="KW-0460">Magnesium</keyword>
<sequence length="304" mass="34413">MKRSLIINCDDFGQCKAANQAIFQLLEEGRVSSATIMPPAPEFAEAAAWCRSRQEVNVGLHLTLTSEYDGHRWRSLTGLPSLHDESGYMYRTIEEFERNAEPKAVRAEINAQFQAVAKAGLNISHVDNHMGSLYGLATGKTYLPVVFWECAKRKLPFRIFRKIYAKDDFLASIPNAEQTLAGIVALADTLGVGMPDYLLTHPYHVEEGETYDSFKKMLVKKVYELPEGISETYIHPAVEDDELKSFLPSWPKRVWEHRLMLDDDFSYALRDAKVSLTTYRSIRPIGGSSRFRSAASLLKMLVKK</sequence>
<protein>
    <submittedName>
        <fullName evidence="6">Polysaccharide deacetylase family protein</fullName>
    </submittedName>
</protein>
<comment type="cofactor">
    <cofactor evidence="1">
        <name>Mg(2+)</name>
        <dbReference type="ChEBI" id="CHEBI:18420"/>
    </cofactor>
</comment>
<evidence type="ECO:0000313" key="6">
    <source>
        <dbReference type="EMBL" id="MFD0869081.1"/>
    </source>
</evidence>
<evidence type="ECO:0000256" key="4">
    <source>
        <dbReference type="ARBA" id="ARBA00022842"/>
    </source>
</evidence>
<gene>
    <name evidence="6" type="ORF">ACFQ03_07955</name>
</gene>
<evidence type="ECO:0000256" key="3">
    <source>
        <dbReference type="ARBA" id="ARBA00022801"/>
    </source>
</evidence>
<evidence type="ECO:0000256" key="5">
    <source>
        <dbReference type="ARBA" id="ARBA00023277"/>
    </source>
</evidence>
<keyword evidence="3" id="KW-0378">Hydrolase</keyword>
<evidence type="ECO:0000256" key="2">
    <source>
        <dbReference type="ARBA" id="ARBA00022723"/>
    </source>
</evidence>
<name>A0ABW3D7X9_9BACL</name>
<reference evidence="7" key="1">
    <citation type="journal article" date="2019" name="Int. J. Syst. Evol. Microbiol.">
        <title>The Global Catalogue of Microorganisms (GCM) 10K type strain sequencing project: providing services to taxonomists for standard genome sequencing and annotation.</title>
        <authorList>
            <consortium name="The Broad Institute Genomics Platform"/>
            <consortium name="The Broad Institute Genome Sequencing Center for Infectious Disease"/>
            <person name="Wu L."/>
            <person name="Ma J."/>
        </authorList>
    </citation>
    <scope>NUCLEOTIDE SEQUENCE [LARGE SCALE GENOMIC DNA]</scope>
    <source>
        <strain evidence="7">CCUG 57263</strain>
    </source>
</reference>